<evidence type="ECO:0000256" key="6">
    <source>
        <dbReference type="ARBA" id="ARBA00022777"/>
    </source>
</evidence>
<dbReference type="Pfam" id="PF02782">
    <property type="entry name" value="FGGY_C"/>
    <property type="match status" value="1"/>
</dbReference>
<dbReference type="NCBIfam" id="NF000756">
    <property type="entry name" value="PRK00047.1"/>
    <property type="match status" value="1"/>
</dbReference>
<dbReference type="Gene3D" id="3.30.420.40">
    <property type="match status" value="2"/>
</dbReference>
<feature type="domain" description="Carbohydrate kinase FGGY N-terminal" evidence="11">
    <location>
        <begin position="84"/>
        <end position="339"/>
    </location>
</feature>
<gene>
    <name evidence="13" type="ORF">C8A05DRAFT_12969</name>
</gene>
<feature type="domain" description="Carbohydrate kinase FGGY C-terminal" evidence="12">
    <location>
        <begin position="349"/>
        <end position="539"/>
    </location>
</feature>
<evidence type="ECO:0000256" key="5">
    <source>
        <dbReference type="ARBA" id="ARBA00022741"/>
    </source>
</evidence>
<comment type="pathway">
    <text evidence="1">Polyol metabolism; glycerol degradation via glycerol kinase pathway; sn-glycerol 3-phosphate from glycerol: step 1/1.</text>
</comment>
<dbReference type="InterPro" id="IPR000577">
    <property type="entry name" value="Carb_kinase_FGGY"/>
</dbReference>
<dbReference type="FunFam" id="3.30.420.40:FF:000085">
    <property type="entry name" value="Glycerol kinase 2"/>
    <property type="match status" value="1"/>
</dbReference>
<dbReference type="Proteomes" id="UP001303889">
    <property type="component" value="Unassembled WGS sequence"/>
</dbReference>
<reference evidence="13" key="2">
    <citation type="submission" date="2023-05" db="EMBL/GenBank/DDBJ databases">
        <authorList>
            <consortium name="Lawrence Berkeley National Laboratory"/>
            <person name="Steindorff A."/>
            <person name="Hensen N."/>
            <person name="Bonometti L."/>
            <person name="Westerberg I."/>
            <person name="Brannstrom I.O."/>
            <person name="Guillou S."/>
            <person name="Cros-Aarteil S."/>
            <person name="Calhoun S."/>
            <person name="Haridas S."/>
            <person name="Kuo A."/>
            <person name="Mondo S."/>
            <person name="Pangilinan J."/>
            <person name="Riley R."/>
            <person name="Labutti K."/>
            <person name="Andreopoulos B."/>
            <person name="Lipzen A."/>
            <person name="Chen C."/>
            <person name="Yanf M."/>
            <person name="Daum C."/>
            <person name="Ng V."/>
            <person name="Clum A."/>
            <person name="Ohm R."/>
            <person name="Martin F."/>
            <person name="Silar P."/>
            <person name="Natvig D."/>
            <person name="Lalanne C."/>
            <person name="Gautier V."/>
            <person name="Ament-Velasquez S.L."/>
            <person name="Kruys A."/>
            <person name="Hutchinson M.I."/>
            <person name="Powell A.J."/>
            <person name="Barry K."/>
            <person name="Miller A.N."/>
            <person name="Grigoriev I.V."/>
            <person name="Debuchy R."/>
            <person name="Gladieux P."/>
            <person name="Thoren M.H."/>
            <person name="Johannesson H."/>
        </authorList>
    </citation>
    <scope>NUCLEOTIDE SEQUENCE</scope>
    <source>
        <strain evidence="13">CBS 103.79</strain>
    </source>
</reference>
<dbReference type="FunFam" id="3.30.420.40:FF:000086">
    <property type="entry name" value="Glycerol kinase"/>
    <property type="match status" value="1"/>
</dbReference>
<dbReference type="SUPFAM" id="SSF53067">
    <property type="entry name" value="Actin-like ATPase domain"/>
    <property type="match status" value="2"/>
</dbReference>
<organism evidence="13 14">
    <name type="scientific">Staphylotrichum tortipilum</name>
    <dbReference type="NCBI Taxonomy" id="2831512"/>
    <lineage>
        <taxon>Eukaryota</taxon>
        <taxon>Fungi</taxon>
        <taxon>Dikarya</taxon>
        <taxon>Ascomycota</taxon>
        <taxon>Pezizomycotina</taxon>
        <taxon>Sordariomycetes</taxon>
        <taxon>Sordariomycetidae</taxon>
        <taxon>Sordariales</taxon>
        <taxon>Chaetomiaceae</taxon>
        <taxon>Staphylotrichum</taxon>
    </lineage>
</organism>
<keyword evidence="14" id="KW-1185">Reference proteome</keyword>
<proteinExistence type="inferred from homology"/>
<keyword evidence="7" id="KW-0319">Glycerol metabolism</keyword>
<evidence type="ECO:0000256" key="9">
    <source>
        <dbReference type="ARBA" id="ARBA00043149"/>
    </source>
</evidence>
<evidence type="ECO:0000256" key="2">
    <source>
        <dbReference type="ARBA" id="ARBA00009156"/>
    </source>
</evidence>
<comment type="similarity">
    <text evidence="2 10">Belongs to the FGGY kinase family.</text>
</comment>
<evidence type="ECO:0000313" key="13">
    <source>
        <dbReference type="EMBL" id="KAK3905208.1"/>
    </source>
</evidence>
<evidence type="ECO:0000259" key="11">
    <source>
        <dbReference type="Pfam" id="PF00370"/>
    </source>
</evidence>
<dbReference type="EC" id="2.7.1.30" evidence="3"/>
<keyword evidence="5" id="KW-0547">Nucleotide-binding</keyword>
<dbReference type="PIRSF" id="PIRSF000538">
    <property type="entry name" value="GlpK"/>
    <property type="match status" value="1"/>
</dbReference>
<sequence length="590" mass="64419">MVHVAELNSARVEETSVNGGPSLSLDGLLMKATTATPRRLPDDAAVTLPPPEPLTLSNPQLHEDHLPTGILETDEEKKHHWFVGSIDQGTTSSRFLIFNGEGDPVASHQIEFENLYPKSGWHEHDPLELLNSVEQCIEEAVRKFVELGFSKSDIRSIGITNQRETTVVWDSTTGEPLCNAVVWPDTRTKTLVRELKTRENADALMDLCGLPLSTYPSSVKLLWLIQNDDAVKRAYEEGRLAFGTVDSWLIYKLNGGAKAEKPIHVTDSTNASRTMFMNLRTLQYDDKLLGFFGIDKTKVQLPKIVPSSDAECFGKVASGPLVNVPIAGCLGDQSSALVGQCGFNPGQAKNTYGTGCFLLYNVGTEPVISKYGLLATVAYDFGRGRKPVYALEGSIAVAGSGVKFLMNNLGFVNQSSEITSLAESVPDNGGVVFVTAFSGLFAPYWIDDAKGTLFGITQHTTKAHIARATLEATCYQTRAILEAMEKDSGHKLESLAVDGGVSNSDLCMQTQADVSGIRVDRPRMRETTALGAAIAAGLATGVWKELEDLREVNRNGRKVFTPQMERSQADRLFKKWEQAVEMSRGWVNEG</sequence>
<dbReference type="AlphaFoldDB" id="A0AAN6RWN3"/>
<dbReference type="InterPro" id="IPR005999">
    <property type="entry name" value="Glycerol_kin"/>
</dbReference>
<evidence type="ECO:0000256" key="4">
    <source>
        <dbReference type="ARBA" id="ARBA00022679"/>
    </source>
</evidence>
<dbReference type="CDD" id="cd07792">
    <property type="entry name" value="ASKHA_NBD_FGGY_GK1-3-like"/>
    <property type="match status" value="1"/>
</dbReference>
<dbReference type="InterPro" id="IPR018483">
    <property type="entry name" value="Carb_kinase_FGGY_CS"/>
</dbReference>
<keyword evidence="8" id="KW-0067">ATP-binding</keyword>
<dbReference type="NCBIfam" id="TIGR01311">
    <property type="entry name" value="glycerol_kin"/>
    <property type="match status" value="1"/>
</dbReference>
<dbReference type="InterPro" id="IPR043129">
    <property type="entry name" value="ATPase_NBD"/>
</dbReference>
<dbReference type="GO" id="GO:0046167">
    <property type="term" value="P:glycerol-3-phosphate biosynthetic process"/>
    <property type="evidence" value="ECO:0007669"/>
    <property type="project" value="TreeGrafter"/>
</dbReference>
<dbReference type="GO" id="GO:0004370">
    <property type="term" value="F:glycerol kinase activity"/>
    <property type="evidence" value="ECO:0007669"/>
    <property type="project" value="UniProtKB-EC"/>
</dbReference>
<evidence type="ECO:0000259" key="12">
    <source>
        <dbReference type="Pfam" id="PF02782"/>
    </source>
</evidence>
<comment type="caution">
    <text evidence="13">The sequence shown here is derived from an EMBL/GenBank/DDBJ whole genome shotgun (WGS) entry which is preliminary data.</text>
</comment>
<dbReference type="PANTHER" id="PTHR10196">
    <property type="entry name" value="SUGAR KINASE"/>
    <property type="match status" value="1"/>
</dbReference>
<dbReference type="GO" id="GO:0006071">
    <property type="term" value="P:glycerol metabolic process"/>
    <property type="evidence" value="ECO:0007669"/>
    <property type="project" value="UniProtKB-KW"/>
</dbReference>
<evidence type="ECO:0000256" key="7">
    <source>
        <dbReference type="ARBA" id="ARBA00022798"/>
    </source>
</evidence>
<evidence type="ECO:0000256" key="10">
    <source>
        <dbReference type="RuleBase" id="RU003733"/>
    </source>
</evidence>
<keyword evidence="4 10" id="KW-0808">Transferase</keyword>
<protein>
    <recommendedName>
        <fullName evidence="3">glycerol kinase</fullName>
        <ecNumber evidence="3">2.7.1.30</ecNumber>
    </recommendedName>
    <alternativeName>
        <fullName evidence="9">ATP:glycerol 3-phosphotransferase</fullName>
    </alternativeName>
</protein>
<evidence type="ECO:0000256" key="8">
    <source>
        <dbReference type="ARBA" id="ARBA00022840"/>
    </source>
</evidence>
<dbReference type="GO" id="GO:0005739">
    <property type="term" value="C:mitochondrion"/>
    <property type="evidence" value="ECO:0007669"/>
    <property type="project" value="TreeGrafter"/>
</dbReference>
<dbReference type="InterPro" id="IPR018484">
    <property type="entry name" value="FGGY_N"/>
</dbReference>
<name>A0AAN6RWN3_9PEZI</name>
<dbReference type="InterPro" id="IPR042018">
    <property type="entry name" value="GK1-3_metazoan-type"/>
</dbReference>
<evidence type="ECO:0000313" key="14">
    <source>
        <dbReference type="Proteomes" id="UP001303889"/>
    </source>
</evidence>
<dbReference type="EMBL" id="MU855367">
    <property type="protein sequence ID" value="KAK3905208.1"/>
    <property type="molecule type" value="Genomic_DNA"/>
</dbReference>
<accession>A0AAN6RWN3</accession>
<evidence type="ECO:0000256" key="1">
    <source>
        <dbReference type="ARBA" id="ARBA00005190"/>
    </source>
</evidence>
<dbReference type="GO" id="GO:0005524">
    <property type="term" value="F:ATP binding"/>
    <property type="evidence" value="ECO:0007669"/>
    <property type="project" value="UniProtKB-KW"/>
</dbReference>
<dbReference type="InterPro" id="IPR018485">
    <property type="entry name" value="FGGY_C"/>
</dbReference>
<keyword evidence="6 10" id="KW-0418">Kinase</keyword>
<dbReference type="GO" id="GO:0006641">
    <property type="term" value="P:triglyceride metabolic process"/>
    <property type="evidence" value="ECO:0007669"/>
    <property type="project" value="TreeGrafter"/>
</dbReference>
<dbReference type="PROSITE" id="PS00933">
    <property type="entry name" value="FGGY_KINASES_1"/>
    <property type="match status" value="1"/>
</dbReference>
<evidence type="ECO:0000256" key="3">
    <source>
        <dbReference type="ARBA" id="ARBA00012099"/>
    </source>
</evidence>
<dbReference type="PANTHER" id="PTHR10196:SF69">
    <property type="entry name" value="GLYCEROL KINASE"/>
    <property type="match status" value="1"/>
</dbReference>
<dbReference type="Pfam" id="PF00370">
    <property type="entry name" value="FGGY_N"/>
    <property type="match status" value="1"/>
</dbReference>
<dbReference type="PROSITE" id="PS00445">
    <property type="entry name" value="FGGY_KINASES_2"/>
    <property type="match status" value="1"/>
</dbReference>
<reference evidence="13" key="1">
    <citation type="journal article" date="2023" name="Mol. Phylogenet. Evol.">
        <title>Genome-scale phylogeny and comparative genomics of the fungal order Sordariales.</title>
        <authorList>
            <person name="Hensen N."/>
            <person name="Bonometti L."/>
            <person name="Westerberg I."/>
            <person name="Brannstrom I.O."/>
            <person name="Guillou S."/>
            <person name="Cros-Aarteil S."/>
            <person name="Calhoun S."/>
            <person name="Haridas S."/>
            <person name="Kuo A."/>
            <person name="Mondo S."/>
            <person name="Pangilinan J."/>
            <person name="Riley R."/>
            <person name="LaButti K."/>
            <person name="Andreopoulos B."/>
            <person name="Lipzen A."/>
            <person name="Chen C."/>
            <person name="Yan M."/>
            <person name="Daum C."/>
            <person name="Ng V."/>
            <person name="Clum A."/>
            <person name="Steindorff A."/>
            <person name="Ohm R.A."/>
            <person name="Martin F."/>
            <person name="Silar P."/>
            <person name="Natvig D.O."/>
            <person name="Lalanne C."/>
            <person name="Gautier V."/>
            <person name="Ament-Velasquez S.L."/>
            <person name="Kruys A."/>
            <person name="Hutchinson M.I."/>
            <person name="Powell A.J."/>
            <person name="Barry K."/>
            <person name="Miller A.N."/>
            <person name="Grigoriev I.V."/>
            <person name="Debuchy R."/>
            <person name="Gladieux P."/>
            <person name="Hiltunen Thoren M."/>
            <person name="Johannesson H."/>
        </authorList>
    </citation>
    <scope>NUCLEOTIDE SEQUENCE</scope>
    <source>
        <strain evidence="13">CBS 103.79</strain>
    </source>
</reference>